<evidence type="ECO:0000256" key="1">
    <source>
        <dbReference type="ARBA" id="ARBA00004651"/>
    </source>
</evidence>
<protein>
    <submittedName>
        <fullName evidence="9">DMT family transporter</fullName>
    </submittedName>
</protein>
<feature type="transmembrane region" description="Helical" evidence="7">
    <location>
        <begin position="96"/>
        <end position="115"/>
    </location>
</feature>
<comment type="subcellular location">
    <subcellularLocation>
        <location evidence="1">Cell membrane</location>
        <topology evidence="1">Multi-pass membrane protein</topology>
    </subcellularLocation>
</comment>
<keyword evidence="5 7" id="KW-1133">Transmembrane helix</keyword>
<feature type="transmembrane region" description="Helical" evidence="7">
    <location>
        <begin position="246"/>
        <end position="265"/>
    </location>
</feature>
<feature type="transmembrane region" description="Helical" evidence="7">
    <location>
        <begin position="271"/>
        <end position="291"/>
    </location>
</feature>
<dbReference type="Proteomes" id="UP001595932">
    <property type="component" value="Unassembled WGS sequence"/>
</dbReference>
<feature type="transmembrane region" description="Helical" evidence="7">
    <location>
        <begin position="181"/>
        <end position="199"/>
    </location>
</feature>
<dbReference type="PANTHER" id="PTHR32322">
    <property type="entry name" value="INNER MEMBRANE TRANSPORTER"/>
    <property type="match status" value="1"/>
</dbReference>
<feature type="transmembrane region" description="Helical" evidence="7">
    <location>
        <begin position="153"/>
        <end position="169"/>
    </location>
</feature>
<evidence type="ECO:0000256" key="6">
    <source>
        <dbReference type="ARBA" id="ARBA00023136"/>
    </source>
</evidence>
<sequence>MTPWKVYGILTSVMIVWGFNLASVKYLLDFVDPVTLTAFRILLAGVTVLILLASLGMLRLPKRSDWKYILLGALLNVVAHHYFLSKGLAVTSGTNAGLILGTGPMLTAVLVSLIMRNVPSRLQWLGVFIGFGGVATTVMVGSDAATGLSRGDILVFISILAQVFSYIVIAKAARSLDPRLLTGYMLVTGAIVLLVISLIEEPGEIAAFASVPTSFWVAFFFSAMIGTAVGHMLYNYSIGQAGPTKAAIFMNLNTLFSLIAASLILGETITSGHLIGLVLIVIGVLFGSGAAEDLLRKRRKRLPI</sequence>
<feature type="transmembrane region" description="Helical" evidence="7">
    <location>
        <begin position="34"/>
        <end position="56"/>
    </location>
</feature>
<evidence type="ECO:0000313" key="9">
    <source>
        <dbReference type="EMBL" id="MFC4713051.1"/>
    </source>
</evidence>
<comment type="caution">
    <text evidence="9">The sequence shown here is derived from an EMBL/GenBank/DDBJ whole genome shotgun (WGS) entry which is preliminary data.</text>
</comment>
<keyword evidence="10" id="KW-1185">Reference proteome</keyword>
<feature type="transmembrane region" description="Helical" evidence="7">
    <location>
        <begin position="122"/>
        <end position="141"/>
    </location>
</feature>
<dbReference type="PANTHER" id="PTHR32322:SF18">
    <property type="entry name" value="S-ADENOSYLMETHIONINE_S-ADENOSYLHOMOCYSTEINE TRANSPORTER"/>
    <property type="match status" value="1"/>
</dbReference>
<evidence type="ECO:0000256" key="3">
    <source>
        <dbReference type="ARBA" id="ARBA00022475"/>
    </source>
</evidence>
<feature type="domain" description="EamA" evidence="8">
    <location>
        <begin position="150"/>
        <end position="286"/>
    </location>
</feature>
<dbReference type="RefSeq" id="WP_377278642.1">
    <property type="nucleotide sequence ID" value="NZ_JBHSGL010000005.1"/>
</dbReference>
<feature type="domain" description="EamA" evidence="8">
    <location>
        <begin position="12"/>
        <end position="138"/>
    </location>
</feature>
<dbReference type="InterPro" id="IPR037185">
    <property type="entry name" value="EmrE-like"/>
</dbReference>
<comment type="similarity">
    <text evidence="2">Belongs to the EamA transporter family.</text>
</comment>
<feature type="transmembrane region" description="Helical" evidence="7">
    <location>
        <begin position="205"/>
        <end position="234"/>
    </location>
</feature>
<organism evidence="9 10">
    <name type="scientific">Planococcus dechangensis</name>
    <dbReference type="NCBI Taxonomy" id="1176255"/>
    <lineage>
        <taxon>Bacteria</taxon>
        <taxon>Bacillati</taxon>
        <taxon>Bacillota</taxon>
        <taxon>Bacilli</taxon>
        <taxon>Bacillales</taxon>
        <taxon>Caryophanaceae</taxon>
        <taxon>Planococcus</taxon>
    </lineage>
</organism>
<evidence type="ECO:0000256" key="5">
    <source>
        <dbReference type="ARBA" id="ARBA00022989"/>
    </source>
</evidence>
<dbReference type="Pfam" id="PF00892">
    <property type="entry name" value="EamA"/>
    <property type="match status" value="2"/>
</dbReference>
<evidence type="ECO:0000259" key="8">
    <source>
        <dbReference type="Pfam" id="PF00892"/>
    </source>
</evidence>
<dbReference type="InterPro" id="IPR050638">
    <property type="entry name" value="AA-Vitamin_Transporters"/>
</dbReference>
<proteinExistence type="inferred from homology"/>
<evidence type="ECO:0000256" key="4">
    <source>
        <dbReference type="ARBA" id="ARBA00022692"/>
    </source>
</evidence>
<evidence type="ECO:0000256" key="2">
    <source>
        <dbReference type="ARBA" id="ARBA00007362"/>
    </source>
</evidence>
<dbReference type="EMBL" id="JBHSGL010000005">
    <property type="protein sequence ID" value="MFC4713051.1"/>
    <property type="molecule type" value="Genomic_DNA"/>
</dbReference>
<dbReference type="InterPro" id="IPR000620">
    <property type="entry name" value="EamA_dom"/>
</dbReference>
<keyword evidence="3" id="KW-1003">Cell membrane</keyword>
<name>A0ABV9MD70_9BACL</name>
<reference evidence="10" key="1">
    <citation type="journal article" date="2019" name="Int. J. Syst. Evol. Microbiol.">
        <title>The Global Catalogue of Microorganisms (GCM) 10K type strain sequencing project: providing services to taxonomists for standard genome sequencing and annotation.</title>
        <authorList>
            <consortium name="The Broad Institute Genomics Platform"/>
            <consortium name="The Broad Institute Genome Sequencing Center for Infectious Disease"/>
            <person name="Wu L."/>
            <person name="Ma J."/>
        </authorList>
    </citation>
    <scope>NUCLEOTIDE SEQUENCE [LARGE SCALE GENOMIC DNA]</scope>
    <source>
        <strain evidence="10">CGMCC 1.12151</strain>
    </source>
</reference>
<keyword evidence="4 7" id="KW-0812">Transmembrane</keyword>
<accession>A0ABV9MD70</accession>
<evidence type="ECO:0000256" key="7">
    <source>
        <dbReference type="SAM" id="Phobius"/>
    </source>
</evidence>
<feature type="transmembrane region" description="Helical" evidence="7">
    <location>
        <begin position="68"/>
        <end position="84"/>
    </location>
</feature>
<keyword evidence="6 7" id="KW-0472">Membrane</keyword>
<gene>
    <name evidence="9" type="ORF">ACFO5U_09280</name>
</gene>
<dbReference type="SUPFAM" id="SSF103481">
    <property type="entry name" value="Multidrug resistance efflux transporter EmrE"/>
    <property type="match status" value="2"/>
</dbReference>
<feature type="transmembrane region" description="Helical" evidence="7">
    <location>
        <begin position="7"/>
        <end position="28"/>
    </location>
</feature>
<evidence type="ECO:0000313" key="10">
    <source>
        <dbReference type="Proteomes" id="UP001595932"/>
    </source>
</evidence>